<dbReference type="GO" id="GO:0005654">
    <property type="term" value="C:nucleoplasm"/>
    <property type="evidence" value="ECO:0007669"/>
    <property type="project" value="TreeGrafter"/>
</dbReference>
<comment type="similarity">
    <text evidence="1">Belongs to the SHQ1 family.</text>
</comment>
<dbReference type="InterPro" id="IPR008978">
    <property type="entry name" value="HSP20-like_chaperone"/>
</dbReference>
<feature type="domain" description="CS" evidence="3">
    <location>
        <begin position="2"/>
        <end position="88"/>
    </location>
</feature>
<dbReference type="Pfam" id="PF21413">
    <property type="entry name" value="SHQ1-like_CS"/>
    <property type="match status" value="1"/>
</dbReference>
<accession>A0AA85KFV7</accession>
<dbReference type="PANTHER" id="PTHR12967:SF0">
    <property type="entry name" value="PROTEIN SHQ1 HOMOLOG"/>
    <property type="match status" value="1"/>
</dbReference>
<evidence type="ECO:0000313" key="5">
    <source>
        <dbReference type="WBParaSite" id="TREG1_87300.1"/>
    </source>
</evidence>
<dbReference type="PANTHER" id="PTHR12967">
    <property type="entry name" value="PROTEIN SHQ1 HOMOLOG"/>
    <property type="match status" value="1"/>
</dbReference>
<evidence type="ECO:0000256" key="2">
    <source>
        <dbReference type="ARBA" id="ARBA00013750"/>
    </source>
</evidence>
<dbReference type="InterPro" id="IPR007052">
    <property type="entry name" value="CS_dom"/>
</dbReference>
<dbReference type="PROSITE" id="PS51203">
    <property type="entry name" value="CS"/>
    <property type="match status" value="1"/>
</dbReference>
<dbReference type="InterPro" id="IPR039742">
    <property type="entry name" value="Shq1"/>
</dbReference>
<reference evidence="4" key="1">
    <citation type="submission" date="2022-06" db="EMBL/GenBank/DDBJ databases">
        <authorList>
            <person name="Berger JAMES D."/>
            <person name="Berger JAMES D."/>
        </authorList>
    </citation>
    <scope>NUCLEOTIDE SEQUENCE [LARGE SCALE GENOMIC DNA]</scope>
</reference>
<dbReference type="Pfam" id="PF04925">
    <property type="entry name" value="SHQ1"/>
    <property type="match status" value="1"/>
</dbReference>
<dbReference type="WBParaSite" id="TREG1_87300.1">
    <property type="protein sequence ID" value="TREG1_87300.1"/>
    <property type="gene ID" value="TREG1_87300"/>
</dbReference>
<dbReference type="GO" id="GO:0005737">
    <property type="term" value="C:cytoplasm"/>
    <property type="evidence" value="ECO:0007669"/>
    <property type="project" value="TreeGrafter"/>
</dbReference>
<evidence type="ECO:0000259" key="3">
    <source>
        <dbReference type="PROSITE" id="PS51203"/>
    </source>
</evidence>
<dbReference type="Gene3D" id="2.60.40.790">
    <property type="match status" value="1"/>
</dbReference>
<evidence type="ECO:0000256" key="1">
    <source>
        <dbReference type="ARBA" id="ARBA00005607"/>
    </source>
</evidence>
<reference evidence="5" key="2">
    <citation type="submission" date="2023-11" db="UniProtKB">
        <authorList>
            <consortium name="WormBaseParasite"/>
        </authorList>
    </citation>
    <scope>IDENTIFICATION</scope>
</reference>
<dbReference type="Proteomes" id="UP000050795">
    <property type="component" value="Unassembled WGS sequence"/>
</dbReference>
<protein>
    <recommendedName>
        <fullName evidence="2">Protein SHQ1 homolog</fullName>
    </recommendedName>
</protein>
<name>A0AA85KFV7_TRIRE</name>
<dbReference type="InterPro" id="IPR007009">
    <property type="entry name" value="Shq1_C"/>
</dbReference>
<dbReference type="InterPro" id="IPR048696">
    <property type="entry name" value="SHQ1-like_CS"/>
</dbReference>
<keyword evidence="4" id="KW-1185">Reference proteome</keyword>
<organism evidence="4 5">
    <name type="scientific">Trichobilharzia regenti</name>
    <name type="common">Nasal bird schistosome</name>
    <dbReference type="NCBI Taxonomy" id="157069"/>
    <lineage>
        <taxon>Eukaryota</taxon>
        <taxon>Metazoa</taxon>
        <taxon>Spiralia</taxon>
        <taxon>Lophotrochozoa</taxon>
        <taxon>Platyhelminthes</taxon>
        <taxon>Trematoda</taxon>
        <taxon>Digenea</taxon>
        <taxon>Strigeidida</taxon>
        <taxon>Schistosomatoidea</taxon>
        <taxon>Schistosomatidae</taxon>
        <taxon>Trichobilharzia</taxon>
    </lineage>
</organism>
<sequence length="442" mass="50986">MVLTPIFRLEQTDTKLKVVIHAPLAKISEMEVCVEDQTFYFDSSPYYLKFDIPGSVVTDEDTFDFEFVDGDVHVTLEKSEPGYFKDLDLISKLLITSPAPKSQKSLIEELSDSETPQTNWSLDWLSTSENKYSTQEEIIISKPTYGFSGSKSGLFTVESDLTHAVDLSDPDGVDAAKRSELRKIEEEKKFSADHYLADYFEPDSWMHMSDVDLPWAINDSPDFSLDERHRLITLSSRRLPPPPESAEEEKSLYLGLLDLLFAYVYDFKIREGDEMSESGWNIVKLAATLSWFEVYHSLPEVLVSFYRRALTYPLVRSWRFCTIIKRNVSHLLKLSNAKEWCLKCLLEIRELLIAYPGYHVFAELYLNDYIVWIQTRACQSKLNDLGKSLENYKMTKDLIGLQLKEIEQVGRECLEMEKLQMSLKEASLCENQAKKPDESEIL</sequence>
<evidence type="ECO:0000313" key="4">
    <source>
        <dbReference type="Proteomes" id="UP000050795"/>
    </source>
</evidence>
<dbReference type="GO" id="GO:0051082">
    <property type="term" value="F:unfolded protein binding"/>
    <property type="evidence" value="ECO:0007669"/>
    <property type="project" value="TreeGrafter"/>
</dbReference>
<dbReference type="SUPFAM" id="SSF49764">
    <property type="entry name" value="HSP20-like chaperones"/>
    <property type="match status" value="1"/>
</dbReference>
<proteinExistence type="inferred from homology"/>
<dbReference type="AlphaFoldDB" id="A0AA85KFV7"/>
<dbReference type="GO" id="GO:0000493">
    <property type="term" value="P:box H/ACA snoRNP assembly"/>
    <property type="evidence" value="ECO:0007669"/>
    <property type="project" value="InterPro"/>
</dbReference>